<name>A0A516KHE2_9BACI</name>
<evidence type="ECO:0000259" key="2">
    <source>
        <dbReference type="PROSITE" id="PS51192"/>
    </source>
</evidence>
<dbReference type="GO" id="GO:0005829">
    <property type="term" value="C:cytosol"/>
    <property type="evidence" value="ECO:0007669"/>
    <property type="project" value="TreeGrafter"/>
</dbReference>
<dbReference type="GO" id="GO:0016787">
    <property type="term" value="F:hydrolase activity"/>
    <property type="evidence" value="ECO:0007669"/>
    <property type="project" value="InterPro"/>
</dbReference>
<accession>A0A516KHE2</accession>
<sequence length="617" mass="72069">MSYFKSVSPNILSNENLREPQIKAYEKLYEHFVLKESKEEALVVLPTGTGKTGLMALAPYEISNGRVLIITPQTVIRDSVLGSLDSLYPKNFWLMTKVFENFQQLPSVIEYKSGLTNDILERSDIVILNVHKLQERLDSSLIKKVPSDFFDMIIIDEAHHAEAKTWKRAVDYFQPAKVLKVTGTPFRSDGRKITGDRVYSYSLAQAMANGYIKSLEKLDYVPDQMYFTIDEQDDTLFTLDQIRELNLKEEDWIRRSVALSQQSNMKLVEFSLKHLIDIKEKTGNPHKIIAVACSIKHAEQIKVLYEQQGYKAAIVHSDMEKVDREKAFNMIQNHEVDVVINVAMLGEGYDHKYLSIAAVFRPFKTLLPYAQFVGRVLRSIRNDDGSYNEDDNIATLIHHKELGLEELWDYYKKENIKKEVIKKIKADISLDPKEYDPRDTSIGNVQETSEYQVEKDSFVQTEMLKRRKERIEEENKKIKEIQQLLDVSEEKARDFYKQSQKDKDKEKYLRPDIYYWRKRTEIDQLIREEMIPQLIADHSLALDGDTLIKGRFILPQKYSFIYNQETDGALLGTYFNISLRDHIGKPRDKWSLEEYDLAVEYVYDFFDHVDNILKNKL</sequence>
<dbReference type="GO" id="GO:0003677">
    <property type="term" value="F:DNA binding"/>
    <property type="evidence" value="ECO:0007669"/>
    <property type="project" value="InterPro"/>
</dbReference>
<evidence type="ECO:0000256" key="1">
    <source>
        <dbReference type="SAM" id="Coils"/>
    </source>
</evidence>
<dbReference type="InterPro" id="IPR006935">
    <property type="entry name" value="Helicase/UvrB_N"/>
</dbReference>
<proteinExistence type="predicted"/>
<dbReference type="GO" id="GO:0004519">
    <property type="term" value="F:endonuclease activity"/>
    <property type="evidence" value="ECO:0007669"/>
    <property type="project" value="UniProtKB-KW"/>
</dbReference>
<dbReference type="RefSeq" id="WP_143894697.1">
    <property type="nucleotide sequence ID" value="NZ_CP041666.1"/>
</dbReference>
<dbReference type="SUPFAM" id="SSF52540">
    <property type="entry name" value="P-loop containing nucleoside triphosphate hydrolases"/>
    <property type="match status" value="1"/>
</dbReference>
<gene>
    <name evidence="4" type="ORF">FN924_11735</name>
</gene>
<dbReference type="InterPro" id="IPR027417">
    <property type="entry name" value="P-loop_NTPase"/>
</dbReference>
<evidence type="ECO:0000313" key="4">
    <source>
        <dbReference type="EMBL" id="QDP40797.1"/>
    </source>
</evidence>
<feature type="domain" description="Helicase C-terminal" evidence="3">
    <location>
        <begin position="271"/>
        <end position="424"/>
    </location>
</feature>
<dbReference type="SMART" id="SM00487">
    <property type="entry name" value="DEXDc"/>
    <property type="match status" value="1"/>
</dbReference>
<dbReference type="PROSITE" id="PS51194">
    <property type="entry name" value="HELICASE_CTER"/>
    <property type="match status" value="1"/>
</dbReference>
<evidence type="ECO:0000259" key="3">
    <source>
        <dbReference type="PROSITE" id="PS51194"/>
    </source>
</evidence>
<dbReference type="PROSITE" id="PS51192">
    <property type="entry name" value="HELICASE_ATP_BIND_1"/>
    <property type="match status" value="1"/>
</dbReference>
<keyword evidence="4" id="KW-0378">Hydrolase</keyword>
<dbReference type="PANTHER" id="PTHR47396:SF1">
    <property type="entry name" value="ATP-DEPENDENT HELICASE IRC3-RELATED"/>
    <property type="match status" value="1"/>
</dbReference>
<dbReference type="InterPro" id="IPR050742">
    <property type="entry name" value="Helicase_Restrict-Modif_Enz"/>
</dbReference>
<keyword evidence="5" id="KW-1185">Reference proteome</keyword>
<keyword evidence="4" id="KW-0540">Nuclease</keyword>
<dbReference type="Pfam" id="PF00271">
    <property type="entry name" value="Helicase_C"/>
    <property type="match status" value="1"/>
</dbReference>
<dbReference type="Gene3D" id="3.40.50.300">
    <property type="entry name" value="P-loop containing nucleotide triphosphate hydrolases"/>
    <property type="match status" value="2"/>
</dbReference>
<feature type="domain" description="Helicase ATP-binding" evidence="2">
    <location>
        <begin position="32"/>
        <end position="189"/>
    </location>
</feature>
<reference evidence="4 5" key="1">
    <citation type="submission" date="2019-07" db="EMBL/GenBank/DDBJ databases">
        <authorList>
            <person name="Li J."/>
        </authorList>
    </citation>
    <scope>NUCLEOTIDE SEQUENCE [LARGE SCALE GENOMIC DNA]</scope>
    <source>
        <strain evidence="4 5">TKL69</strain>
    </source>
</reference>
<dbReference type="OrthoDB" id="9802848at2"/>
<protein>
    <submittedName>
        <fullName evidence="4">Restriction endonuclease subunit R</fullName>
    </submittedName>
</protein>
<dbReference type="PANTHER" id="PTHR47396">
    <property type="entry name" value="TYPE I RESTRICTION ENZYME ECOKI R PROTEIN"/>
    <property type="match status" value="1"/>
</dbReference>
<keyword evidence="4" id="KW-0255">Endonuclease</keyword>
<dbReference type="SMART" id="SM00490">
    <property type="entry name" value="HELICc"/>
    <property type="match status" value="1"/>
</dbReference>
<dbReference type="InterPro" id="IPR014001">
    <property type="entry name" value="Helicase_ATP-bd"/>
</dbReference>
<dbReference type="GO" id="GO:0005524">
    <property type="term" value="F:ATP binding"/>
    <property type="evidence" value="ECO:0007669"/>
    <property type="project" value="InterPro"/>
</dbReference>
<dbReference type="Pfam" id="PF04851">
    <property type="entry name" value="ResIII"/>
    <property type="match status" value="1"/>
</dbReference>
<dbReference type="AlphaFoldDB" id="A0A516KHE2"/>
<dbReference type="InterPro" id="IPR001650">
    <property type="entry name" value="Helicase_C-like"/>
</dbReference>
<feature type="coiled-coil region" evidence="1">
    <location>
        <begin position="461"/>
        <end position="491"/>
    </location>
</feature>
<keyword evidence="1" id="KW-0175">Coiled coil</keyword>
<organism evidence="4 5">
    <name type="scientific">Radiobacillus deserti</name>
    <dbReference type="NCBI Taxonomy" id="2594883"/>
    <lineage>
        <taxon>Bacteria</taxon>
        <taxon>Bacillati</taxon>
        <taxon>Bacillota</taxon>
        <taxon>Bacilli</taxon>
        <taxon>Bacillales</taxon>
        <taxon>Bacillaceae</taxon>
        <taxon>Radiobacillus</taxon>
    </lineage>
</organism>
<dbReference type="KEGG" id="aqt:FN924_11735"/>
<dbReference type="EMBL" id="CP041666">
    <property type="protein sequence ID" value="QDP40797.1"/>
    <property type="molecule type" value="Genomic_DNA"/>
</dbReference>
<dbReference type="Proteomes" id="UP000315215">
    <property type="component" value="Chromosome"/>
</dbReference>
<evidence type="ECO:0000313" key="5">
    <source>
        <dbReference type="Proteomes" id="UP000315215"/>
    </source>
</evidence>